<dbReference type="PROSITE" id="PS51462">
    <property type="entry name" value="NUDIX"/>
    <property type="match status" value="1"/>
</dbReference>
<protein>
    <submittedName>
        <fullName evidence="4">Nudix domain</fullName>
    </submittedName>
</protein>
<dbReference type="EMBL" id="LT629973">
    <property type="protein sequence ID" value="SEH69991.1"/>
    <property type="molecule type" value="Genomic_DNA"/>
</dbReference>
<feature type="domain" description="Nudix hydrolase" evidence="3">
    <location>
        <begin position="77"/>
        <end position="206"/>
    </location>
</feature>
<evidence type="ECO:0000259" key="3">
    <source>
        <dbReference type="PROSITE" id="PS51462"/>
    </source>
</evidence>
<dbReference type="InterPro" id="IPR000086">
    <property type="entry name" value="NUDIX_hydrolase_dom"/>
</dbReference>
<dbReference type="Pfam" id="PF00293">
    <property type="entry name" value="NUDIX"/>
    <property type="match status" value="1"/>
</dbReference>
<dbReference type="Proteomes" id="UP000176204">
    <property type="component" value="Chromosome I"/>
</dbReference>
<evidence type="ECO:0000256" key="1">
    <source>
        <dbReference type="ARBA" id="ARBA00001946"/>
    </source>
</evidence>
<sequence>MMQDQQISKSGGPPEWLQWAVELQALAQAGLAYSKDEFDRERFRRVRAIAAEIMSARSGLSLEVVEGLFCNEAGYQTPKLDCRAAVFDAGNRILLVQEKADGLWALPGGWVDVNESIRSNLVKEVQEEAGMDVEPLRLIALHDRNRHNPPPFAYGVCKVFALCRLLGGKFAPNTESSGCGFFTEDRLPPLSLTRNTQEQIALCFRAHADAGMPVEFD</sequence>
<evidence type="ECO:0000256" key="2">
    <source>
        <dbReference type="ARBA" id="ARBA00022801"/>
    </source>
</evidence>
<dbReference type="AlphaFoldDB" id="A0A1C7PE71"/>
<dbReference type="PANTHER" id="PTHR43046:SF16">
    <property type="entry name" value="ADP-RIBOSE PYROPHOSPHATASE YJHB-RELATED"/>
    <property type="match status" value="1"/>
</dbReference>
<dbReference type="InterPro" id="IPR015797">
    <property type="entry name" value="NUDIX_hydrolase-like_dom_sf"/>
</dbReference>
<dbReference type="Gene3D" id="6.10.250.1120">
    <property type="match status" value="1"/>
</dbReference>
<dbReference type="Pfam" id="PF12535">
    <property type="entry name" value="Nudix_N"/>
    <property type="match status" value="1"/>
</dbReference>
<evidence type="ECO:0000313" key="5">
    <source>
        <dbReference type="Proteomes" id="UP000176204"/>
    </source>
</evidence>
<dbReference type="KEGG" id="agl:PYTT_0069"/>
<reference evidence="5" key="1">
    <citation type="submission" date="2016-09" db="EMBL/GenBank/DDBJ databases">
        <authorList>
            <person name="Koehorst J."/>
        </authorList>
    </citation>
    <scope>NUCLEOTIDE SEQUENCE [LARGE SCALE GENOMIC DNA]</scope>
</reference>
<dbReference type="PANTHER" id="PTHR43046">
    <property type="entry name" value="GDP-MANNOSE MANNOSYL HYDROLASE"/>
    <property type="match status" value="1"/>
</dbReference>
<dbReference type="GO" id="GO:0016787">
    <property type="term" value="F:hydrolase activity"/>
    <property type="evidence" value="ECO:0007669"/>
    <property type="project" value="UniProtKB-KW"/>
</dbReference>
<dbReference type="STRING" id="1679444.PYTT_0069"/>
<evidence type="ECO:0000313" key="4">
    <source>
        <dbReference type="EMBL" id="SEH69991.1"/>
    </source>
</evidence>
<keyword evidence="2" id="KW-0378">Hydrolase</keyword>
<dbReference type="SUPFAM" id="SSF55811">
    <property type="entry name" value="Nudix"/>
    <property type="match status" value="1"/>
</dbReference>
<dbReference type="Gene3D" id="3.90.79.10">
    <property type="entry name" value="Nucleoside Triphosphate Pyrophosphohydrolase"/>
    <property type="match status" value="1"/>
</dbReference>
<comment type="cofactor">
    <cofactor evidence="1">
        <name>Mg(2+)</name>
        <dbReference type="ChEBI" id="CHEBI:18420"/>
    </cofactor>
</comment>
<organism evidence="4 5">
    <name type="scientific">Akkermansia glycaniphila</name>
    <dbReference type="NCBI Taxonomy" id="1679444"/>
    <lineage>
        <taxon>Bacteria</taxon>
        <taxon>Pseudomonadati</taxon>
        <taxon>Verrucomicrobiota</taxon>
        <taxon>Verrucomicrobiia</taxon>
        <taxon>Verrucomicrobiales</taxon>
        <taxon>Akkermansiaceae</taxon>
        <taxon>Akkermansia</taxon>
    </lineage>
</organism>
<accession>A0A1C7PE71</accession>
<gene>
    <name evidence="4" type="ORF">PYTT_0069</name>
</gene>
<dbReference type="OrthoDB" id="9804442at2"/>
<dbReference type="CDD" id="cd18889">
    <property type="entry name" value="NUDIX_ADPRase"/>
    <property type="match status" value="1"/>
</dbReference>
<name>A0A1C7PE71_9BACT</name>
<dbReference type="RefSeq" id="WP_067772072.1">
    <property type="nucleotide sequence ID" value="NZ_LIGX01000002.1"/>
</dbReference>
<keyword evidence="5" id="KW-1185">Reference proteome</keyword>
<dbReference type="PATRIC" id="fig|1679444.3.peg.230"/>
<dbReference type="InterPro" id="IPR059176">
    <property type="entry name" value="UDP-X_N"/>
</dbReference>
<proteinExistence type="predicted"/>